<dbReference type="PANTHER" id="PTHR16301:SF20">
    <property type="entry name" value="IMPACT FAMILY MEMBER YIGZ"/>
    <property type="match status" value="1"/>
</dbReference>
<dbReference type="Proteomes" id="UP000460257">
    <property type="component" value="Unassembled WGS sequence"/>
</dbReference>
<comment type="caution">
    <text evidence="5">The sequence shown here is derived from an EMBL/GenBank/DDBJ whole genome shotgun (WGS) entry which is preliminary data.</text>
</comment>
<dbReference type="Pfam" id="PF01205">
    <property type="entry name" value="Impact_N"/>
    <property type="match status" value="1"/>
</dbReference>
<organism evidence="5 6">
    <name type="scientific">Candidatus Weimeria bifida</name>
    <dbReference type="NCBI Taxonomy" id="2599074"/>
    <lineage>
        <taxon>Bacteria</taxon>
        <taxon>Bacillati</taxon>
        <taxon>Bacillota</taxon>
        <taxon>Clostridia</taxon>
        <taxon>Lachnospirales</taxon>
        <taxon>Lachnospiraceae</taxon>
        <taxon>Candidatus Weimeria</taxon>
    </lineage>
</organism>
<evidence type="ECO:0000313" key="6">
    <source>
        <dbReference type="Proteomes" id="UP000460257"/>
    </source>
</evidence>
<evidence type="ECO:0000259" key="4">
    <source>
        <dbReference type="Pfam" id="PF09186"/>
    </source>
</evidence>
<dbReference type="InterPro" id="IPR015269">
    <property type="entry name" value="UPF0029_Impact_C"/>
</dbReference>
<evidence type="ECO:0000313" key="5">
    <source>
        <dbReference type="EMBL" id="MQN01241.1"/>
    </source>
</evidence>
<feature type="domain" description="UPF0029" evidence="4">
    <location>
        <begin position="133"/>
        <end position="188"/>
    </location>
</feature>
<evidence type="ECO:0000256" key="2">
    <source>
        <dbReference type="SAM" id="MobiDB-lite"/>
    </source>
</evidence>
<dbReference type="InterPro" id="IPR023582">
    <property type="entry name" value="Impact"/>
</dbReference>
<reference evidence="5" key="1">
    <citation type="journal article" date="2020" name="Appl. Environ. Microbiol.">
        <title>Medium-Chain Fatty Acid Synthesis by 'Candidatus Weimeria bifida' gen. nov., sp. nov., and 'Candidatus Pseudoramibacter fermentans' sp. nov.</title>
        <authorList>
            <person name="Scarborough M.J."/>
            <person name="Myers K.S."/>
            <person name="Donohue T.J."/>
            <person name="Noguera D.R."/>
        </authorList>
    </citation>
    <scope>NUCLEOTIDE SEQUENCE</scope>
    <source>
        <strain evidence="5">LCO1.1</strain>
    </source>
</reference>
<dbReference type="InterPro" id="IPR035647">
    <property type="entry name" value="EFG_III/V"/>
</dbReference>
<accession>A0A6N7IY62</accession>
<dbReference type="Pfam" id="PF09186">
    <property type="entry name" value="DUF1949"/>
    <property type="match status" value="1"/>
</dbReference>
<dbReference type="PANTHER" id="PTHR16301">
    <property type="entry name" value="IMPACT-RELATED"/>
    <property type="match status" value="1"/>
</dbReference>
<evidence type="ECO:0000256" key="1">
    <source>
        <dbReference type="ARBA" id="ARBA00007665"/>
    </source>
</evidence>
<keyword evidence="6" id="KW-1185">Reference proteome</keyword>
<feature type="domain" description="Impact N-terminal" evidence="3">
    <location>
        <begin position="15"/>
        <end position="115"/>
    </location>
</feature>
<sequence length="210" mass="23031">MYRILKTGTSEYDEKKSRFLGYVFAIESPEEAAEKICALRKEHYNARHVCFAWQVDGILRSSDDGEPQGTAGHPIADVLTHRGFDHCLIAVVRYFGGTLLGTGGLTRAYSTAASLAADTAIVMEVLTGYPLTLTLDYNDFGRASYFFNQKKIPQTGIEYGTAVTVHLMVPSDLKGETDRKLSDITSGQASPEWGDETSYGLSQDKVISLS</sequence>
<protein>
    <submittedName>
        <fullName evidence="5">DUF1949 domain-containing protein</fullName>
    </submittedName>
</protein>
<dbReference type="Gene3D" id="3.30.230.30">
    <property type="entry name" value="Impact, N-terminal domain"/>
    <property type="match status" value="1"/>
</dbReference>
<evidence type="ECO:0000259" key="3">
    <source>
        <dbReference type="Pfam" id="PF01205"/>
    </source>
</evidence>
<dbReference type="SUPFAM" id="SSF54211">
    <property type="entry name" value="Ribosomal protein S5 domain 2-like"/>
    <property type="match status" value="1"/>
</dbReference>
<dbReference type="SUPFAM" id="SSF54980">
    <property type="entry name" value="EF-G C-terminal domain-like"/>
    <property type="match status" value="1"/>
</dbReference>
<comment type="similarity">
    <text evidence="1">Belongs to the IMPACT family.</text>
</comment>
<gene>
    <name evidence="5" type="ORF">FRC54_04755</name>
</gene>
<proteinExistence type="inferred from homology"/>
<name>A0A6N7IY62_9FIRM</name>
<feature type="region of interest" description="Disordered" evidence="2">
    <location>
        <begin position="177"/>
        <end position="210"/>
    </location>
</feature>
<dbReference type="InterPro" id="IPR036956">
    <property type="entry name" value="Impact_N_sf"/>
</dbReference>
<dbReference type="EMBL" id="VOGC01000004">
    <property type="protein sequence ID" value="MQN01241.1"/>
    <property type="molecule type" value="Genomic_DNA"/>
</dbReference>
<dbReference type="GO" id="GO:0005737">
    <property type="term" value="C:cytoplasm"/>
    <property type="evidence" value="ECO:0007669"/>
    <property type="project" value="TreeGrafter"/>
</dbReference>
<dbReference type="InterPro" id="IPR001498">
    <property type="entry name" value="Impact_N"/>
</dbReference>
<dbReference type="AlphaFoldDB" id="A0A6N7IY62"/>
<dbReference type="InterPro" id="IPR020568">
    <property type="entry name" value="Ribosomal_Su5_D2-typ_SF"/>
</dbReference>
<dbReference type="GO" id="GO:0006446">
    <property type="term" value="P:regulation of translational initiation"/>
    <property type="evidence" value="ECO:0007669"/>
    <property type="project" value="TreeGrafter"/>
</dbReference>